<sequence>MNGEEGWRFGEVLINWDKYGPIYGLINRIAMWVLWVAGAATLLLLVLFPSVYVISWTVFLGSRAGWWRLPQAEAEENQE</sequence>
<accession>A0A4Z1QVI1</accession>
<reference evidence="1" key="1">
    <citation type="submission" date="2022-10" db="EMBL/GenBank/DDBJ databases">
        <title>Complete genome sequence of Agrobacterium salinitolerans CFBP5507.</title>
        <authorList>
            <person name="Tchabashvili S."/>
            <person name="Yen H.-C."/>
            <person name="Haryono M."/>
            <person name="Lin Y.-C."/>
            <person name="Lai E.-M."/>
            <person name="Kuo C.-H."/>
        </authorList>
    </citation>
    <scope>NUCLEOTIDE SEQUENCE</scope>
    <source>
        <strain evidence="1">CFBP5507</strain>
    </source>
</reference>
<protein>
    <submittedName>
        <fullName evidence="1">Uncharacterized protein</fullName>
    </submittedName>
</protein>
<dbReference type="AlphaFoldDB" id="A0A4Z1QVI1"/>
<evidence type="ECO:0000313" key="1">
    <source>
        <dbReference type="EMBL" id="UYZ07415.1"/>
    </source>
</evidence>
<dbReference type="RefSeq" id="WP_137409658.1">
    <property type="nucleotide sequence ID" value="NZ_CP109968.1"/>
</dbReference>
<gene>
    <name evidence="1" type="ORF">CFBP5507_14530</name>
</gene>
<proteinExistence type="predicted"/>
<organism evidence="1 2">
    <name type="scientific">Agrobacterium salinitolerans</name>
    <dbReference type="NCBI Taxonomy" id="1183413"/>
    <lineage>
        <taxon>Bacteria</taxon>
        <taxon>Pseudomonadati</taxon>
        <taxon>Pseudomonadota</taxon>
        <taxon>Alphaproteobacteria</taxon>
        <taxon>Hyphomicrobiales</taxon>
        <taxon>Rhizobiaceae</taxon>
        <taxon>Rhizobium/Agrobacterium group</taxon>
        <taxon>Agrobacterium</taxon>
    </lineage>
</organism>
<evidence type="ECO:0000313" key="2">
    <source>
        <dbReference type="Proteomes" id="UP000298735"/>
    </source>
</evidence>
<name>A0A4Z1QVI1_9HYPH</name>
<dbReference type="Proteomes" id="UP000298735">
    <property type="component" value="Chromosome Circular"/>
</dbReference>
<dbReference type="KEGG" id="asal:CFBP5507_14530"/>
<dbReference type="EMBL" id="CP109968">
    <property type="protein sequence ID" value="UYZ07415.1"/>
    <property type="molecule type" value="Genomic_DNA"/>
</dbReference>